<dbReference type="InterPro" id="IPR019956">
    <property type="entry name" value="Ubiquitin_dom"/>
</dbReference>
<feature type="domain" description="Ubiquitin-like" evidence="3">
    <location>
        <begin position="81"/>
        <end position="156"/>
    </location>
</feature>
<sequence length="156" mass="17388">MQGFNLKVKMLSGQEILVPVTASMLLSELKQRVSKEIGVPTFQLRLAHSNGTVLQDGVPLMDQSLGPGSMVLLIVDSCEPLSILVRNDKGRSVAYEVRLTDTVAQLKQQVCQQERVQADLFWLTFEGRSLDEQKLLGDYGLTPRCTVYMHLRLRGG</sequence>
<evidence type="ECO:0000256" key="2">
    <source>
        <dbReference type="ARBA" id="ARBA00022490"/>
    </source>
</evidence>
<dbReference type="PANTHER" id="PTHR46555">
    <property type="entry name" value="UBIQUITIN-LIKE PROTEIN 4A"/>
    <property type="match status" value="1"/>
</dbReference>
<dbReference type="InterPro" id="IPR000626">
    <property type="entry name" value="Ubiquitin-like_dom"/>
</dbReference>
<evidence type="ECO:0000256" key="1">
    <source>
        <dbReference type="ARBA" id="ARBA00004514"/>
    </source>
</evidence>
<dbReference type="Gene3D" id="3.10.20.90">
    <property type="entry name" value="Phosphatidylinositol 3-kinase Catalytic Subunit, Chain A, domain 1"/>
    <property type="match status" value="2"/>
</dbReference>
<protein>
    <submittedName>
        <fullName evidence="4">Interferon stimulated gene 15</fullName>
    </submittedName>
</protein>
<dbReference type="GO" id="GO:0006620">
    <property type="term" value="P:post-translational protein targeting to endoplasmic reticulum membrane"/>
    <property type="evidence" value="ECO:0007669"/>
    <property type="project" value="InterPro"/>
</dbReference>
<feature type="domain" description="Ubiquitin-like" evidence="3">
    <location>
        <begin position="4"/>
        <end position="75"/>
    </location>
</feature>
<dbReference type="GO" id="GO:0071816">
    <property type="term" value="P:tail-anchored membrane protein insertion into ER membrane"/>
    <property type="evidence" value="ECO:0007669"/>
    <property type="project" value="TreeGrafter"/>
</dbReference>
<comment type="subcellular location">
    <subcellularLocation>
        <location evidence="1">Cytoplasm</location>
        <location evidence="1">Cytosol</location>
    </subcellularLocation>
</comment>
<dbReference type="Pfam" id="PF00240">
    <property type="entry name" value="ubiquitin"/>
    <property type="match status" value="2"/>
</dbReference>
<dbReference type="FunFam" id="3.10.20.90:FF:000240">
    <property type="entry name" value="ISG15 ubiquitin-like modifier"/>
    <property type="match status" value="1"/>
</dbReference>
<keyword evidence="2" id="KW-0963">Cytoplasm</keyword>
<name>A0AB38ZLV9_ELEMA</name>
<proteinExistence type="evidence at transcript level"/>
<dbReference type="SMART" id="SM00213">
    <property type="entry name" value="UBQ"/>
    <property type="match status" value="2"/>
</dbReference>
<dbReference type="InterPro" id="IPR047154">
    <property type="entry name" value="UBL4A-like"/>
</dbReference>
<dbReference type="SUPFAM" id="SSF54236">
    <property type="entry name" value="Ubiquitin-like"/>
    <property type="match status" value="2"/>
</dbReference>
<evidence type="ECO:0000259" key="3">
    <source>
        <dbReference type="PROSITE" id="PS50053"/>
    </source>
</evidence>
<dbReference type="PRINTS" id="PR00348">
    <property type="entry name" value="UBIQUITIN"/>
</dbReference>
<dbReference type="GO" id="GO:0071818">
    <property type="term" value="C:BAT3 complex"/>
    <property type="evidence" value="ECO:0007669"/>
    <property type="project" value="TreeGrafter"/>
</dbReference>
<dbReference type="AlphaFoldDB" id="A0AB38ZLV9"/>
<dbReference type="PROSITE" id="PS50053">
    <property type="entry name" value="UBIQUITIN_2"/>
    <property type="match status" value="2"/>
</dbReference>
<dbReference type="GO" id="GO:0051087">
    <property type="term" value="F:protein-folding chaperone binding"/>
    <property type="evidence" value="ECO:0007669"/>
    <property type="project" value="TreeGrafter"/>
</dbReference>
<accession>A0AB38ZLV9</accession>
<evidence type="ECO:0000313" key="4">
    <source>
        <dbReference type="EMBL" id="XAO13322.1"/>
    </source>
</evidence>
<dbReference type="PANTHER" id="PTHR46555:SF1">
    <property type="entry name" value="UBIQUITIN-LIKE PROTEIN 4A"/>
    <property type="match status" value="1"/>
</dbReference>
<organism evidence="4">
    <name type="scientific">Elephas maximus</name>
    <name type="common">Indian elephant</name>
    <dbReference type="NCBI Taxonomy" id="9783"/>
    <lineage>
        <taxon>Eukaryota</taxon>
        <taxon>Metazoa</taxon>
        <taxon>Chordata</taxon>
        <taxon>Craniata</taxon>
        <taxon>Vertebrata</taxon>
        <taxon>Euteleostomi</taxon>
        <taxon>Mammalia</taxon>
        <taxon>Eutheria</taxon>
        <taxon>Afrotheria</taxon>
        <taxon>Proboscidea</taxon>
        <taxon>Elephantidae</taxon>
        <taxon>Elephas</taxon>
    </lineage>
</organism>
<dbReference type="InterPro" id="IPR029071">
    <property type="entry name" value="Ubiquitin-like_domsf"/>
</dbReference>
<reference evidence="4" key="1">
    <citation type="submission" date="2023-08" db="EMBL/GenBank/DDBJ databases">
        <title>PhD Thesis: Exploring the innate immune system of the Asian elephant (Elephas maximus) to control Elephant Endotheliotropic Herpesvirus infections. University of Surrey. 2020.</title>
        <authorList>
            <person name="Haycock J."/>
            <person name="Maehr T."/>
            <person name="Dastjerdi A."/>
            <person name="Steinbach F."/>
        </authorList>
    </citation>
    <scope>NUCLEOTIDE SEQUENCE</scope>
    <source>
        <tissue evidence="4">Whole blood</tissue>
    </source>
</reference>
<dbReference type="EMBL" id="OR450037">
    <property type="protein sequence ID" value="XAO13322.1"/>
    <property type="molecule type" value="mRNA"/>
</dbReference>